<protein>
    <submittedName>
        <fullName evidence="2">Unannotated protein</fullName>
    </submittedName>
</protein>
<dbReference type="EMBL" id="CAEZTR010000068">
    <property type="protein sequence ID" value="CAB4580536.1"/>
    <property type="molecule type" value="Genomic_DNA"/>
</dbReference>
<proteinExistence type="predicted"/>
<evidence type="ECO:0000313" key="2">
    <source>
        <dbReference type="EMBL" id="CAB4580536.1"/>
    </source>
</evidence>
<gene>
    <name evidence="2" type="ORF">UFOPK1711_01152</name>
</gene>
<dbReference type="AlphaFoldDB" id="A0A6J6EWM4"/>
<sequence length="132" mass="14843">MAKQHRIGDCAQEHCSDNEPSNRKPGWSACFKASGNHSHETDNRCDEIKARIKLTNVRVFLRGLSFDPRHCGNTLGTRLCQRNLTGNPGLAPNDRGRERVTRGQNDTNRRNVTNRHRLNDKDADIGGTACHQ</sequence>
<evidence type="ECO:0000256" key="1">
    <source>
        <dbReference type="SAM" id="MobiDB-lite"/>
    </source>
</evidence>
<feature type="region of interest" description="Disordered" evidence="1">
    <location>
        <begin position="83"/>
        <end position="132"/>
    </location>
</feature>
<name>A0A6J6EWM4_9ZZZZ</name>
<feature type="region of interest" description="Disordered" evidence="1">
    <location>
        <begin position="1"/>
        <end position="26"/>
    </location>
</feature>
<reference evidence="2" key="1">
    <citation type="submission" date="2020-05" db="EMBL/GenBank/DDBJ databases">
        <authorList>
            <person name="Chiriac C."/>
            <person name="Salcher M."/>
            <person name="Ghai R."/>
            <person name="Kavagutti S V."/>
        </authorList>
    </citation>
    <scope>NUCLEOTIDE SEQUENCE</scope>
</reference>
<feature type="compositionally biased region" description="Basic and acidic residues" evidence="1">
    <location>
        <begin position="1"/>
        <end position="22"/>
    </location>
</feature>
<organism evidence="2">
    <name type="scientific">freshwater metagenome</name>
    <dbReference type="NCBI Taxonomy" id="449393"/>
    <lineage>
        <taxon>unclassified sequences</taxon>
        <taxon>metagenomes</taxon>
        <taxon>ecological metagenomes</taxon>
    </lineage>
</organism>
<accession>A0A6J6EWM4</accession>